<dbReference type="PROSITE" id="PS50097">
    <property type="entry name" value="BTB"/>
    <property type="match status" value="2"/>
</dbReference>
<dbReference type="InterPro" id="IPR011333">
    <property type="entry name" value="SKP1/BTB/POZ_sf"/>
</dbReference>
<organism evidence="2 3">
    <name type="scientific">Larinioides sclopetarius</name>
    <dbReference type="NCBI Taxonomy" id="280406"/>
    <lineage>
        <taxon>Eukaryota</taxon>
        <taxon>Metazoa</taxon>
        <taxon>Ecdysozoa</taxon>
        <taxon>Arthropoda</taxon>
        <taxon>Chelicerata</taxon>
        <taxon>Arachnida</taxon>
        <taxon>Araneae</taxon>
        <taxon>Araneomorphae</taxon>
        <taxon>Entelegynae</taxon>
        <taxon>Araneoidea</taxon>
        <taxon>Araneidae</taxon>
        <taxon>Larinioides</taxon>
    </lineage>
</organism>
<dbReference type="CDD" id="cd18186">
    <property type="entry name" value="BTB_POZ_ZBTB_KLHL-like"/>
    <property type="match status" value="1"/>
</dbReference>
<dbReference type="AlphaFoldDB" id="A0AAV2B6G8"/>
<gene>
    <name evidence="2" type="ORF">LARSCL_LOCUS16734</name>
</gene>
<dbReference type="InterPro" id="IPR002083">
    <property type="entry name" value="MATH/TRAF_dom"/>
</dbReference>
<keyword evidence="3" id="KW-1185">Reference proteome</keyword>
<proteinExistence type="predicted"/>
<comment type="caution">
    <text evidence="2">The sequence shown here is derived from an EMBL/GenBank/DDBJ whole genome shotgun (WGS) entry which is preliminary data.</text>
</comment>
<dbReference type="Gene3D" id="1.25.40.420">
    <property type="match status" value="1"/>
</dbReference>
<dbReference type="InterPro" id="IPR008974">
    <property type="entry name" value="TRAF-like"/>
</dbReference>
<dbReference type="SMART" id="SM00225">
    <property type="entry name" value="BTB"/>
    <property type="match status" value="2"/>
</dbReference>
<accession>A0AAV2B6G8</accession>
<dbReference type="Gene3D" id="3.30.710.10">
    <property type="entry name" value="Potassium Channel Kv1.1, Chain A"/>
    <property type="match status" value="2"/>
</dbReference>
<dbReference type="GO" id="GO:0030163">
    <property type="term" value="P:protein catabolic process"/>
    <property type="evidence" value="ECO:0007669"/>
    <property type="project" value="UniProtKB-ARBA"/>
</dbReference>
<dbReference type="InterPro" id="IPR000210">
    <property type="entry name" value="BTB/POZ_dom"/>
</dbReference>
<sequence length="622" mass="70208">MEDFKFIWKIENYNFLPSQRGKALKSPLFNVNLSISTFLELYPKGDILDPDQESIIICLKNCTKLPHTYVNCDLVLSGESSSCEKFAKFSTGKVHDCAKWRFKRLKEKPGIFRFDEKVDDFAKATLIVTCQFSQKDFVMSKGSAAPLIEKDVDLLSKDMEKMYISKEFNDLTLCSGTENFPIHKAVLYARVPKLLSELQDGADDESSKVVSNLDSSTLRILLSYVYSGKLDASIENIPSSLYKAADAYELTDLKQKLCSFPNEVTARTCIKVDRNEFIWPIPDPKILEQHKKLYSPSFTGGIIPGSDLKLSCYLSSSSEGKDTLEICIHRLFPNKDNPIFVKCKFSVNNLSRVAEHVFYSDEEWHFPSFIPIVRKCENLYVLNQESSTDITLKCEFCVSGGETVYTEETFCSSAKYENFVQRGEDASNLCSDLGVLYNIFLPKVSDVTLTVGAVNFPAHKVVLAARSPVFARMFENDMIEKKSGIVDVKDIDIAILNMMLTYMYSAKVETLNYDSAVKLYTAADRYEVIALKEHCSLFLKLDLSASNACDVLILADMHGDMDLKAYTKDFICAHADIILEMPEWNRLIESRIELAAEVLRSLTAIVRVQHKGCVSCEEAKMG</sequence>
<evidence type="ECO:0000313" key="3">
    <source>
        <dbReference type="Proteomes" id="UP001497382"/>
    </source>
</evidence>
<dbReference type="Proteomes" id="UP001497382">
    <property type="component" value="Unassembled WGS sequence"/>
</dbReference>
<protein>
    <recommendedName>
        <fullName evidence="1">BTB domain-containing protein</fullName>
    </recommendedName>
</protein>
<dbReference type="SUPFAM" id="SSF54695">
    <property type="entry name" value="POZ domain"/>
    <property type="match status" value="2"/>
</dbReference>
<dbReference type="Gene3D" id="2.60.210.10">
    <property type="entry name" value="Apoptosis, Tumor Necrosis Factor Receptor Associated Protein 2, Chain A"/>
    <property type="match status" value="2"/>
</dbReference>
<evidence type="ECO:0000313" key="2">
    <source>
        <dbReference type="EMBL" id="CAL1290838.1"/>
    </source>
</evidence>
<dbReference type="PANTHER" id="PTHR24413">
    <property type="entry name" value="SPECKLE-TYPE POZ PROTEIN"/>
    <property type="match status" value="1"/>
</dbReference>
<dbReference type="SUPFAM" id="SSF49599">
    <property type="entry name" value="TRAF domain-like"/>
    <property type="match status" value="1"/>
</dbReference>
<name>A0AAV2B6G8_9ARAC</name>
<dbReference type="EMBL" id="CAXIEN010000271">
    <property type="protein sequence ID" value="CAL1290838.1"/>
    <property type="molecule type" value="Genomic_DNA"/>
</dbReference>
<evidence type="ECO:0000259" key="1">
    <source>
        <dbReference type="PROSITE" id="PS50097"/>
    </source>
</evidence>
<dbReference type="CDD" id="cd00121">
    <property type="entry name" value="MATH"/>
    <property type="match status" value="1"/>
</dbReference>
<reference evidence="2 3" key="1">
    <citation type="submission" date="2024-04" db="EMBL/GenBank/DDBJ databases">
        <authorList>
            <person name="Rising A."/>
            <person name="Reimegard J."/>
            <person name="Sonavane S."/>
            <person name="Akerstrom W."/>
            <person name="Nylinder S."/>
            <person name="Hedman E."/>
            <person name="Kallberg Y."/>
        </authorList>
    </citation>
    <scope>NUCLEOTIDE SEQUENCE [LARGE SCALE GENOMIC DNA]</scope>
</reference>
<feature type="domain" description="BTB" evidence="1">
    <location>
        <begin position="445"/>
        <end position="512"/>
    </location>
</feature>
<dbReference type="Pfam" id="PF00651">
    <property type="entry name" value="BTB"/>
    <property type="match status" value="2"/>
</dbReference>
<feature type="domain" description="BTB" evidence="1">
    <location>
        <begin position="169"/>
        <end position="234"/>
    </location>
</feature>